<gene>
    <name evidence="2" type="ORF">GPA26_12175</name>
</gene>
<sequence length="168" mass="18619">MSESTQVASKTAPEKEHFDLHTKGCGYLGRVRWVKPRGGGRRAEPFLACAINAVHGSVSEPAYTYFDLRVVGAECAELVERFKQDVQNDRKVFVSFRVGDIYPHLYYADVKDSETGAPGKEPRVIIKGRLLLLTHVKVDGQTVYERPKTTDVQPAAESAHLERTGTSG</sequence>
<dbReference type="EMBL" id="WTVR01000021">
    <property type="protein sequence ID" value="NMF89231.1"/>
    <property type="molecule type" value="Genomic_DNA"/>
</dbReference>
<dbReference type="Pfam" id="PF12101">
    <property type="entry name" value="DUF3577"/>
    <property type="match status" value="1"/>
</dbReference>
<accession>A0ABX1MSC9</accession>
<reference evidence="2 3" key="1">
    <citation type="submission" date="2019-12" db="EMBL/GenBank/DDBJ databases">
        <title>Comparative genomics gives insights into the taxonomy of the Azoarcus-Aromatoleum group and reveals separate origins of nif in the plant-associated Azoarcus and non-plant-associated Aromatoleum sub-groups.</title>
        <authorList>
            <person name="Lafos M."/>
            <person name="Maluk M."/>
            <person name="Batista M."/>
            <person name="Junghare M."/>
            <person name="Carmona M."/>
            <person name="Faoro H."/>
            <person name="Cruz L.M."/>
            <person name="Battistoni F."/>
            <person name="De Souza E."/>
            <person name="Pedrosa F."/>
            <person name="Chen W.-M."/>
            <person name="Poole P.S."/>
            <person name="Dixon R.A."/>
            <person name="James E.K."/>
        </authorList>
    </citation>
    <scope>NUCLEOTIDE SEQUENCE [LARGE SCALE GENOMIC DNA]</scope>
    <source>
        <strain evidence="2 3">ToN1</strain>
    </source>
</reference>
<proteinExistence type="predicted"/>
<evidence type="ECO:0000313" key="2">
    <source>
        <dbReference type="EMBL" id="NMF89231.1"/>
    </source>
</evidence>
<dbReference type="RefSeq" id="WP_169206610.1">
    <property type="nucleotide sequence ID" value="NZ_CP059560.1"/>
</dbReference>
<organism evidence="2 3">
    <name type="scientific">Aromatoleum petrolei</name>
    <dbReference type="NCBI Taxonomy" id="76116"/>
    <lineage>
        <taxon>Bacteria</taxon>
        <taxon>Pseudomonadati</taxon>
        <taxon>Pseudomonadota</taxon>
        <taxon>Betaproteobacteria</taxon>
        <taxon>Rhodocyclales</taxon>
        <taxon>Rhodocyclaceae</taxon>
        <taxon>Aromatoleum</taxon>
    </lineage>
</organism>
<comment type="caution">
    <text evidence="2">The sequence shown here is derived from an EMBL/GenBank/DDBJ whole genome shotgun (WGS) entry which is preliminary data.</text>
</comment>
<protein>
    <submittedName>
        <fullName evidence="2">DUF3577 domain-containing protein</fullName>
    </submittedName>
</protein>
<feature type="region of interest" description="Disordered" evidence="1">
    <location>
        <begin position="148"/>
        <end position="168"/>
    </location>
</feature>
<name>A0ABX1MSC9_9RHOO</name>
<keyword evidence="3" id="KW-1185">Reference proteome</keyword>
<dbReference type="Proteomes" id="UP000652074">
    <property type="component" value="Unassembled WGS sequence"/>
</dbReference>
<evidence type="ECO:0000313" key="3">
    <source>
        <dbReference type="Proteomes" id="UP000652074"/>
    </source>
</evidence>
<evidence type="ECO:0000256" key="1">
    <source>
        <dbReference type="SAM" id="MobiDB-lite"/>
    </source>
</evidence>
<dbReference type="InterPro" id="IPR021960">
    <property type="entry name" value="DUF3577"/>
</dbReference>
<feature type="compositionally biased region" description="Basic and acidic residues" evidence="1">
    <location>
        <begin position="159"/>
        <end position="168"/>
    </location>
</feature>